<protein>
    <submittedName>
        <fullName evidence="1">Uncharacterized protein</fullName>
    </submittedName>
</protein>
<evidence type="ECO:0000313" key="1">
    <source>
        <dbReference type="EMBL" id="GBM96433.1"/>
    </source>
</evidence>
<reference evidence="1 2" key="1">
    <citation type="journal article" date="2019" name="Sci. Rep.">
        <title>Orb-weaving spider Araneus ventricosus genome elucidates the spidroin gene catalogue.</title>
        <authorList>
            <person name="Kono N."/>
            <person name="Nakamura H."/>
            <person name="Ohtoshi R."/>
            <person name="Moran D.A.P."/>
            <person name="Shinohara A."/>
            <person name="Yoshida Y."/>
            <person name="Fujiwara M."/>
            <person name="Mori M."/>
            <person name="Tomita M."/>
            <person name="Arakawa K."/>
        </authorList>
    </citation>
    <scope>NUCLEOTIDE SEQUENCE [LARGE SCALE GENOMIC DNA]</scope>
</reference>
<organism evidence="1 2">
    <name type="scientific">Araneus ventricosus</name>
    <name type="common">Orbweaver spider</name>
    <name type="synonym">Epeira ventricosa</name>
    <dbReference type="NCBI Taxonomy" id="182803"/>
    <lineage>
        <taxon>Eukaryota</taxon>
        <taxon>Metazoa</taxon>
        <taxon>Ecdysozoa</taxon>
        <taxon>Arthropoda</taxon>
        <taxon>Chelicerata</taxon>
        <taxon>Arachnida</taxon>
        <taxon>Araneae</taxon>
        <taxon>Araneomorphae</taxon>
        <taxon>Entelegynae</taxon>
        <taxon>Araneoidea</taxon>
        <taxon>Araneidae</taxon>
        <taxon>Araneus</taxon>
    </lineage>
</organism>
<keyword evidence="2" id="KW-1185">Reference proteome</keyword>
<dbReference type="AlphaFoldDB" id="A0A4Y2K181"/>
<dbReference type="InterPro" id="IPR036691">
    <property type="entry name" value="Endo/exonu/phosph_ase_sf"/>
</dbReference>
<dbReference type="Gene3D" id="3.60.10.10">
    <property type="entry name" value="Endonuclease/exonuclease/phosphatase"/>
    <property type="match status" value="1"/>
</dbReference>
<dbReference type="EMBL" id="BGPR01004143">
    <property type="protein sequence ID" value="GBM96433.1"/>
    <property type="molecule type" value="Genomic_DNA"/>
</dbReference>
<sequence>MSRHSRFALRNKNIDREVIECIFPPQEMKRLKANSNIPKFAFLHRHNEPNTLQILYHNVQSLHAHYEDIAADPCMMNSNILLFAETWTVFKDKFQLDRFDYYHLSSNPTKRKPSGVSIYIKNKLHYMV</sequence>
<proteinExistence type="predicted"/>
<dbReference type="SUPFAM" id="SSF56219">
    <property type="entry name" value="DNase I-like"/>
    <property type="match status" value="1"/>
</dbReference>
<evidence type="ECO:0000313" key="2">
    <source>
        <dbReference type="Proteomes" id="UP000499080"/>
    </source>
</evidence>
<comment type="caution">
    <text evidence="1">The sequence shown here is derived from an EMBL/GenBank/DDBJ whole genome shotgun (WGS) entry which is preliminary data.</text>
</comment>
<accession>A0A4Y2K181</accession>
<name>A0A4Y2K181_ARAVE</name>
<gene>
    <name evidence="1" type="ORF">AVEN_133800_1</name>
</gene>
<dbReference type="OrthoDB" id="6432926at2759"/>
<dbReference type="Proteomes" id="UP000499080">
    <property type="component" value="Unassembled WGS sequence"/>
</dbReference>